<dbReference type="PANTHER" id="PTHR33121">
    <property type="entry name" value="CYCLIC DI-GMP PHOSPHODIESTERASE PDEF"/>
    <property type="match status" value="1"/>
</dbReference>
<dbReference type="InterPro" id="IPR001789">
    <property type="entry name" value="Sig_transdc_resp-reg_receiver"/>
</dbReference>
<keyword evidence="6" id="KW-1185">Reference proteome</keyword>
<dbReference type="Gene3D" id="3.30.70.270">
    <property type="match status" value="1"/>
</dbReference>
<dbReference type="Proteomes" id="UP001163739">
    <property type="component" value="Chromosome"/>
</dbReference>
<dbReference type="SMART" id="SM00267">
    <property type="entry name" value="GGDEF"/>
    <property type="match status" value="1"/>
</dbReference>
<accession>A0ABY6N323</accession>
<dbReference type="InterPro" id="IPR011006">
    <property type="entry name" value="CheY-like_superfamily"/>
</dbReference>
<name>A0ABY6N323_9ALTE</name>
<dbReference type="SUPFAM" id="SSF52172">
    <property type="entry name" value="CheY-like"/>
    <property type="match status" value="1"/>
</dbReference>
<dbReference type="Gene3D" id="3.40.50.2300">
    <property type="match status" value="1"/>
</dbReference>
<protein>
    <submittedName>
        <fullName evidence="5">EAL domain-containing protein</fullName>
    </submittedName>
</protein>
<dbReference type="PROSITE" id="PS50883">
    <property type="entry name" value="EAL"/>
    <property type="match status" value="1"/>
</dbReference>
<dbReference type="SMART" id="SM00052">
    <property type="entry name" value="EAL"/>
    <property type="match status" value="1"/>
</dbReference>
<evidence type="ECO:0000256" key="1">
    <source>
        <dbReference type="PROSITE-ProRule" id="PRU00169"/>
    </source>
</evidence>
<dbReference type="InterPro" id="IPR043128">
    <property type="entry name" value="Rev_trsase/Diguanyl_cyclase"/>
</dbReference>
<dbReference type="PANTHER" id="PTHR33121:SF70">
    <property type="entry name" value="SIGNALING PROTEIN YKOW"/>
    <property type="match status" value="1"/>
</dbReference>
<evidence type="ECO:0000259" key="3">
    <source>
        <dbReference type="PROSITE" id="PS50883"/>
    </source>
</evidence>
<feature type="modified residue" description="4-aspartylphosphate" evidence="1">
    <location>
        <position position="74"/>
    </location>
</feature>
<dbReference type="InterPro" id="IPR000160">
    <property type="entry name" value="GGDEF_dom"/>
</dbReference>
<keyword evidence="1" id="KW-0597">Phosphoprotein</keyword>
<sequence>MSEIVFGNTKMLSYASHLDVRKVLLLTREHTEFLWFQYFIKNMKGFQCELQWCFDLSHLHEVLSQETFDVILWDCSYRDEDPFVFLGFLSFDSDQTPVVCISSESDESLSKVIFQAGGADYISKPTLTSHLLERSLRNATLRHLAERQKDTKSHIDSLTGVVNRRVFLDRFHQSILRADRHENVVGLVLLNVDDFTSVNDRFGYKAGDQLIKRVSSRLRQGLRKSDSLARIGGDEFAVILENLDSATDASYVVAKLLELFEAPFDLAHHQLLVTLSAGIAAFPEAGSDSDSILKNANRAMQDAKLRQGNSYDYYHHKMSVAIERELALEAEFRSALRHGQLRLFYQPRVCIATGQVIGYESLIRWQHPTRGLLMPDEFIPSAERSGMIVPMGYWVVEQACRDLARLQELGYDELICAVNLSFRQFYDKKLSETVFRIIYNANINTGNLEFELTESAMMYDQEYTQKCLKQLTQLGVSFSLDDFGTGYSSFANIQQLPVSTIKIDKSFIENVTTSADDEVIVRAIISLAHNLQINVVAEGVETEAQLAFLKRHHCDEAQGFLYSRAVDFDTFLTYLCAAKAARLEIAGR</sequence>
<dbReference type="PROSITE" id="PS50887">
    <property type="entry name" value="GGDEF"/>
    <property type="match status" value="1"/>
</dbReference>
<feature type="domain" description="Response regulatory" evidence="2">
    <location>
        <begin position="22"/>
        <end position="139"/>
    </location>
</feature>
<dbReference type="InterPro" id="IPR050706">
    <property type="entry name" value="Cyclic-di-GMP_PDE-like"/>
</dbReference>
<dbReference type="Gene3D" id="3.20.20.450">
    <property type="entry name" value="EAL domain"/>
    <property type="match status" value="1"/>
</dbReference>
<feature type="domain" description="GGDEF" evidence="4">
    <location>
        <begin position="183"/>
        <end position="316"/>
    </location>
</feature>
<reference evidence="5" key="1">
    <citation type="submission" date="2022-06" db="EMBL/GenBank/DDBJ databases">
        <title>Alkalimarinus sp. nov., isolated from gut of a Alitta virens.</title>
        <authorList>
            <person name="Yang A.I."/>
            <person name="Shin N.-R."/>
        </authorList>
    </citation>
    <scope>NUCLEOTIDE SEQUENCE</scope>
    <source>
        <strain evidence="5">A2M4</strain>
    </source>
</reference>
<evidence type="ECO:0000259" key="4">
    <source>
        <dbReference type="PROSITE" id="PS50887"/>
    </source>
</evidence>
<dbReference type="EMBL" id="CP100390">
    <property type="protein sequence ID" value="UZE96518.1"/>
    <property type="molecule type" value="Genomic_DNA"/>
</dbReference>
<feature type="domain" description="EAL" evidence="3">
    <location>
        <begin position="325"/>
        <end position="579"/>
    </location>
</feature>
<dbReference type="InterPro" id="IPR001633">
    <property type="entry name" value="EAL_dom"/>
</dbReference>
<dbReference type="SUPFAM" id="SSF55073">
    <property type="entry name" value="Nucleotide cyclase"/>
    <property type="match status" value="1"/>
</dbReference>
<dbReference type="PROSITE" id="PS50110">
    <property type="entry name" value="RESPONSE_REGULATORY"/>
    <property type="match status" value="1"/>
</dbReference>
<dbReference type="CDD" id="cd01949">
    <property type="entry name" value="GGDEF"/>
    <property type="match status" value="1"/>
</dbReference>
<dbReference type="RefSeq" id="WP_265048003.1">
    <property type="nucleotide sequence ID" value="NZ_CP100390.1"/>
</dbReference>
<evidence type="ECO:0000313" key="6">
    <source>
        <dbReference type="Proteomes" id="UP001163739"/>
    </source>
</evidence>
<dbReference type="InterPro" id="IPR035919">
    <property type="entry name" value="EAL_sf"/>
</dbReference>
<dbReference type="Pfam" id="PF00563">
    <property type="entry name" value="EAL"/>
    <property type="match status" value="1"/>
</dbReference>
<organism evidence="5 6">
    <name type="scientific">Alkalimarinus alittae</name>
    <dbReference type="NCBI Taxonomy" id="2961619"/>
    <lineage>
        <taxon>Bacteria</taxon>
        <taxon>Pseudomonadati</taxon>
        <taxon>Pseudomonadota</taxon>
        <taxon>Gammaproteobacteria</taxon>
        <taxon>Alteromonadales</taxon>
        <taxon>Alteromonadaceae</taxon>
        <taxon>Alkalimarinus</taxon>
    </lineage>
</organism>
<dbReference type="NCBIfam" id="TIGR00254">
    <property type="entry name" value="GGDEF"/>
    <property type="match status" value="1"/>
</dbReference>
<evidence type="ECO:0000313" key="5">
    <source>
        <dbReference type="EMBL" id="UZE96518.1"/>
    </source>
</evidence>
<dbReference type="SUPFAM" id="SSF141868">
    <property type="entry name" value="EAL domain-like"/>
    <property type="match status" value="1"/>
</dbReference>
<evidence type="ECO:0000259" key="2">
    <source>
        <dbReference type="PROSITE" id="PS50110"/>
    </source>
</evidence>
<dbReference type="CDD" id="cd01948">
    <property type="entry name" value="EAL"/>
    <property type="match status" value="1"/>
</dbReference>
<gene>
    <name evidence="5" type="ORF">NKI27_01855</name>
</gene>
<proteinExistence type="predicted"/>
<dbReference type="InterPro" id="IPR029787">
    <property type="entry name" value="Nucleotide_cyclase"/>
</dbReference>
<dbReference type="Pfam" id="PF00990">
    <property type="entry name" value="GGDEF"/>
    <property type="match status" value="1"/>
</dbReference>